<name>A0A220MD22_9BACL</name>
<evidence type="ECO:0000313" key="2">
    <source>
        <dbReference type="Proteomes" id="UP000197781"/>
    </source>
</evidence>
<dbReference type="AlphaFoldDB" id="A0A220MD22"/>
<organism evidence="1 2">
    <name type="scientific">Brevibacillus formosus</name>
    <dbReference type="NCBI Taxonomy" id="54913"/>
    <lineage>
        <taxon>Bacteria</taxon>
        <taxon>Bacillati</taxon>
        <taxon>Bacillota</taxon>
        <taxon>Bacilli</taxon>
        <taxon>Bacillales</taxon>
        <taxon>Paenibacillaceae</taxon>
        <taxon>Brevibacillus</taxon>
    </lineage>
</organism>
<reference evidence="1 2" key="1">
    <citation type="submission" date="2016-11" db="EMBL/GenBank/DDBJ databases">
        <authorList>
            <person name="Jaros S."/>
            <person name="Januszkiewicz K."/>
            <person name="Wedrychowicz H."/>
        </authorList>
    </citation>
    <scope>NUCLEOTIDE SEQUENCE [LARGE SCALE GENOMIC DNA]</scope>
    <source>
        <strain evidence="1 2">NF2</strain>
    </source>
</reference>
<protein>
    <submittedName>
        <fullName evidence="1">PilZ domain-containing protein</fullName>
    </submittedName>
</protein>
<sequence>MIDIPSLNPFLGDKRLQRGAALPLIISKQVKTPVQVLVEHAKGNYLVVSYEMKPETKAELLGSTVRIRWETDAAVNTIDLEVVSEQTLWPIKLLGMIPISVGVEITQKRKQDPISPDLGIAVPYKVMGARPIEEKGEAVLLKFSPTRLVLGTDGYVSKGDFLHLSFKIPKQAQEIVMMAKIVEKTFQDKQTIIELIFTDINEKHHEIIKDYYKKLSTTASS</sequence>
<dbReference type="Proteomes" id="UP000197781">
    <property type="component" value="Chromosome"/>
</dbReference>
<gene>
    <name evidence="1" type="ORF">BP422_04430</name>
</gene>
<dbReference type="RefSeq" id="WP_088906737.1">
    <property type="nucleotide sequence ID" value="NZ_CP018145.1"/>
</dbReference>
<proteinExistence type="predicted"/>
<dbReference type="EMBL" id="CP018145">
    <property type="protein sequence ID" value="ASJ52866.1"/>
    <property type="molecule type" value="Genomic_DNA"/>
</dbReference>
<dbReference type="KEGG" id="bfm:BP422_04430"/>
<accession>A0A220MD22</accession>
<evidence type="ECO:0000313" key="1">
    <source>
        <dbReference type="EMBL" id="ASJ52866.1"/>
    </source>
</evidence>